<dbReference type="OrthoDB" id="5336565at2759"/>
<evidence type="ECO:0000256" key="1">
    <source>
        <dbReference type="SAM" id="MobiDB-lite"/>
    </source>
</evidence>
<organism evidence="3">
    <name type="scientific">Rosellinia necatrix</name>
    <name type="common">White root-rot fungus</name>
    <dbReference type="NCBI Taxonomy" id="77044"/>
    <lineage>
        <taxon>Eukaryota</taxon>
        <taxon>Fungi</taxon>
        <taxon>Dikarya</taxon>
        <taxon>Ascomycota</taxon>
        <taxon>Pezizomycotina</taxon>
        <taxon>Sordariomycetes</taxon>
        <taxon>Xylariomycetidae</taxon>
        <taxon>Xylariales</taxon>
        <taxon>Xylariaceae</taxon>
        <taxon>Rosellinia</taxon>
    </lineage>
</organism>
<feature type="compositionally biased region" description="Basic and acidic residues" evidence="1">
    <location>
        <begin position="45"/>
        <end position="57"/>
    </location>
</feature>
<dbReference type="Proteomes" id="UP000054516">
    <property type="component" value="Unassembled WGS sequence"/>
</dbReference>
<feature type="compositionally biased region" description="Basic and acidic residues" evidence="1">
    <location>
        <begin position="27"/>
        <end position="36"/>
    </location>
</feature>
<feature type="domain" description="DUF7924" evidence="2">
    <location>
        <begin position="275"/>
        <end position="425"/>
    </location>
</feature>
<dbReference type="OMA" id="TYRWHRT"/>
<feature type="compositionally biased region" description="Polar residues" evidence="1">
    <location>
        <begin position="149"/>
        <end position="159"/>
    </location>
</feature>
<keyword evidence="4" id="KW-1185">Reference proteome</keyword>
<dbReference type="Pfam" id="PF25545">
    <property type="entry name" value="DUF7924"/>
    <property type="match status" value="1"/>
</dbReference>
<feature type="region of interest" description="Disordered" evidence="1">
    <location>
        <begin position="133"/>
        <end position="176"/>
    </location>
</feature>
<gene>
    <name evidence="3" type="ORF">SAMD00023353_0105320</name>
</gene>
<name>A0A1S7UIF5_ROSNE</name>
<proteinExistence type="predicted"/>
<dbReference type="EMBL" id="DF977446">
    <property type="protein sequence ID" value="GAP82992.2"/>
    <property type="molecule type" value="Genomic_DNA"/>
</dbReference>
<dbReference type="STRING" id="77044.A0A1S7UIF5"/>
<evidence type="ECO:0000313" key="4">
    <source>
        <dbReference type="Proteomes" id="UP000054516"/>
    </source>
</evidence>
<feature type="region of interest" description="Disordered" evidence="1">
    <location>
        <begin position="1"/>
        <end position="57"/>
    </location>
</feature>
<evidence type="ECO:0000313" key="3">
    <source>
        <dbReference type="EMBL" id="GAP82992.2"/>
    </source>
</evidence>
<dbReference type="InterPro" id="IPR057684">
    <property type="entry name" value="DUF7924"/>
</dbReference>
<accession>A0A1S7UIF5</accession>
<sequence>MAESRQQKPRYPDAALQDDCLAKSQKRRADEDEPSRNHHPAITPRIDKPSQDRSKRDLATWVYPPEFWDRLSEIPVIHTAVAELDRRNNAQPSPPQPPPLPPSLMGLVQDLARAPTKELARFARHGGPSLVDLRGYPVIEDSNPPADAMSSSPESGNTKPTEEAKITDPTTKTKTTSPYNRAFEQHLTDFGIHPIWKSLKPNLDDIRAALAVPRESLSLSQFSENAFQAFQAENYQARYEEDVKAFVVPAILGPKQIDHPLGLNTLFGNLDPLTDFTLAAAKPDVYYGAYPAQLNRNVRDELRGHIMPSTMEDNPIVPNFFLELKGPEGSAGVAMRQSRYNGALGARAMHSLQNYGSDKPVFDGSAYAFSSTYYDGALKLFAHHLTAPVTPVEKPEYHMTQLRSFTLIDNRKDFVEGVTAFRNARDLAGRYRQAFIAAANAKAG</sequence>
<protein>
    <recommendedName>
        <fullName evidence="2">DUF7924 domain-containing protein</fullName>
    </recommendedName>
</protein>
<reference evidence="3" key="1">
    <citation type="submission" date="2016-03" db="EMBL/GenBank/DDBJ databases">
        <title>Draft genome sequence of Rosellinia necatrix.</title>
        <authorList>
            <person name="Kanematsu S."/>
        </authorList>
    </citation>
    <scope>NUCLEOTIDE SEQUENCE [LARGE SCALE GENOMIC DNA]</scope>
    <source>
        <strain evidence="3">W97</strain>
    </source>
</reference>
<evidence type="ECO:0000259" key="2">
    <source>
        <dbReference type="Pfam" id="PF25545"/>
    </source>
</evidence>
<dbReference type="AlphaFoldDB" id="A0A1S7UIF5"/>